<dbReference type="EMBL" id="JYNU01000009">
    <property type="protein sequence ID" value="KMO77924.1"/>
    <property type="molecule type" value="Genomic_DNA"/>
</dbReference>
<evidence type="ECO:0000256" key="2">
    <source>
        <dbReference type="SAM" id="Phobius"/>
    </source>
</evidence>
<dbReference type="AlphaFoldDB" id="A0A0J6W605"/>
<gene>
    <name evidence="4" type="ORF">EUA04_13595</name>
    <name evidence="3" type="ORF">MOBUDSM44075_01834</name>
</gene>
<evidence type="ECO:0000313" key="4">
    <source>
        <dbReference type="EMBL" id="TDL08467.1"/>
    </source>
</evidence>
<organism evidence="3 5">
    <name type="scientific">Mycolicibacterium obuense</name>
    <dbReference type="NCBI Taxonomy" id="1807"/>
    <lineage>
        <taxon>Bacteria</taxon>
        <taxon>Bacillati</taxon>
        <taxon>Actinomycetota</taxon>
        <taxon>Actinomycetes</taxon>
        <taxon>Mycobacteriales</taxon>
        <taxon>Mycobacteriaceae</taxon>
        <taxon>Mycolicibacterium</taxon>
    </lineage>
</organism>
<feature type="transmembrane region" description="Helical" evidence="2">
    <location>
        <begin position="203"/>
        <end position="223"/>
    </location>
</feature>
<feature type="transmembrane region" description="Helical" evidence="2">
    <location>
        <begin position="279"/>
        <end position="302"/>
    </location>
</feature>
<comment type="caution">
    <text evidence="3">The sequence shown here is derived from an EMBL/GenBank/DDBJ whole genome shotgun (WGS) entry which is preliminary data.</text>
</comment>
<feature type="transmembrane region" description="Helical" evidence="2">
    <location>
        <begin position="171"/>
        <end position="191"/>
    </location>
</feature>
<dbReference type="RefSeq" id="WP_048422855.1">
    <property type="nucleotide sequence ID" value="NZ_CALTXN010000003.1"/>
</dbReference>
<evidence type="ECO:0000313" key="3">
    <source>
        <dbReference type="EMBL" id="KMO77924.1"/>
    </source>
</evidence>
<sequence>MSDESPFPTTECRICRIDVPDGEFCGLCGCHLTPRKFEGPDWLRFRNFGAAPGENVLTPSLLSSLFPHLAHRGAFRVALGVMLVALVAFALLRMPAALISVGVLGLPALFLVYLREADALRDLPARLLALTIGLGVVLGVGFVLVAGAAFNRSSGAAVGVGMSGGQMIQEGAAIPLVGAILMLVPVIVVRLIGPPTRESLEGFMIGALGALSFTAAAMMTRLVPQLDTGLVSDAPLTFYLVEAGIRGVAAPLIAAATGGLVGVALWFTRPESKKDQRPGLVRFVMVAFAVAVLALSIALGMVDISRSRQLLMLALYAVVAAAALFLLRISLHLALLHEAHDETVGDEPVVCQHCGHVVPDMAFCPVCGVAARASSRSSRAQRRSARPQRIDTDGEQS</sequence>
<dbReference type="Proteomes" id="UP000036313">
    <property type="component" value="Unassembled WGS sequence"/>
</dbReference>
<proteinExistence type="predicted"/>
<evidence type="ECO:0000256" key="1">
    <source>
        <dbReference type="SAM" id="MobiDB-lite"/>
    </source>
</evidence>
<feature type="transmembrane region" description="Helical" evidence="2">
    <location>
        <begin position="97"/>
        <end position="115"/>
    </location>
</feature>
<evidence type="ECO:0000313" key="6">
    <source>
        <dbReference type="Proteomes" id="UP000294952"/>
    </source>
</evidence>
<dbReference type="EMBL" id="SDLP01000003">
    <property type="protein sequence ID" value="TDL08467.1"/>
    <property type="molecule type" value="Genomic_DNA"/>
</dbReference>
<keyword evidence="2" id="KW-1133">Transmembrane helix</keyword>
<feature type="compositionally biased region" description="Basic and acidic residues" evidence="1">
    <location>
        <begin position="388"/>
        <end position="397"/>
    </location>
</feature>
<dbReference type="PATRIC" id="fig|1807.14.peg.1841"/>
<name>A0A0J6W605_9MYCO</name>
<feature type="transmembrane region" description="Helical" evidence="2">
    <location>
        <begin position="73"/>
        <end position="91"/>
    </location>
</feature>
<evidence type="ECO:0000313" key="5">
    <source>
        <dbReference type="Proteomes" id="UP000036313"/>
    </source>
</evidence>
<protein>
    <submittedName>
        <fullName evidence="4">Zinc ribbon domain-containing protein</fullName>
    </submittedName>
</protein>
<accession>A0A0J6W605</accession>
<reference evidence="3 5" key="1">
    <citation type="journal article" date="2015" name="Genome Biol. Evol.">
        <title>Characterization of Three Mycobacterium spp. with Potential Use in Bioremediation by Genome Sequencing and Comparative Genomics.</title>
        <authorList>
            <person name="Das S."/>
            <person name="Pettersson B.M."/>
            <person name="Behra P.R."/>
            <person name="Ramesh M."/>
            <person name="Dasgupta S."/>
            <person name="Bhattacharya A."/>
            <person name="Kirsebom L.A."/>
        </authorList>
    </citation>
    <scope>NUCLEOTIDE SEQUENCE [LARGE SCALE GENOMIC DNA]</scope>
    <source>
        <strain evidence="3 5">DSM 44075</strain>
    </source>
</reference>
<dbReference type="Proteomes" id="UP000294952">
    <property type="component" value="Unassembled WGS sequence"/>
</dbReference>
<feature type="transmembrane region" description="Helical" evidence="2">
    <location>
        <begin position="127"/>
        <end position="151"/>
    </location>
</feature>
<keyword evidence="2" id="KW-0472">Membrane</keyword>
<feature type="transmembrane region" description="Helical" evidence="2">
    <location>
        <begin position="308"/>
        <end position="327"/>
    </location>
</feature>
<feature type="region of interest" description="Disordered" evidence="1">
    <location>
        <begin position="378"/>
        <end position="397"/>
    </location>
</feature>
<reference evidence="4 6" key="2">
    <citation type="submission" date="2019-01" db="EMBL/GenBank/DDBJ databases">
        <title>High-quality-draft genome sequences of five non-tuberculosis mycobacteriaceae isolated from a nosocomial environment.</title>
        <authorList>
            <person name="Tiago I."/>
            <person name="Alarico S."/>
            <person name="Pereira S.G."/>
            <person name="Coelho C."/>
            <person name="Maranha A."/>
            <person name="Empadinhas N."/>
        </authorList>
    </citation>
    <scope>NUCLEOTIDE SEQUENCE [LARGE SCALE GENOMIC DNA]</scope>
    <source>
        <strain evidence="4 6">22DIII</strain>
    </source>
</reference>
<keyword evidence="2" id="KW-0812">Transmembrane</keyword>
<feature type="transmembrane region" description="Helical" evidence="2">
    <location>
        <begin position="243"/>
        <end position="267"/>
    </location>
</feature>